<dbReference type="Proteomes" id="UP000821837">
    <property type="component" value="Chromosome 10"/>
</dbReference>
<comment type="caution">
    <text evidence="2">The sequence shown here is derived from an EMBL/GenBank/DDBJ whole genome shotgun (WGS) entry which is preliminary data.</text>
</comment>
<reference evidence="2" key="2">
    <citation type="submission" date="2021-09" db="EMBL/GenBank/DDBJ databases">
        <authorList>
            <person name="Jia N."/>
            <person name="Wang J."/>
            <person name="Shi W."/>
            <person name="Du L."/>
            <person name="Sun Y."/>
            <person name="Zhan W."/>
            <person name="Jiang J."/>
            <person name="Wang Q."/>
            <person name="Zhang B."/>
            <person name="Ji P."/>
            <person name="Sakyi L.B."/>
            <person name="Cui X."/>
            <person name="Yuan T."/>
            <person name="Jiang B."/>
            <person name="Yang W."/>
            <person name="Lam T.T.-Y."/>
            <person name="Chang Q."/>
            <person name="Ding S."/>
            <person name="Wang X."/>
            <person name="Zhu J."/>
            <person name="Ruan X."/>
            <person name="Zhao L."/>
            <person name="Wei J."/>
            <person name="Que T."/>
            <person name="Du C."/>
            <person name="Cheng J."/>
            <person name="Dai P."/>
            <person name="Han X."/>
            <person name="Huang E."/>
            <person name="Gao Y."/>
            <person name="Liu J."/>
            <person name="Shao H."/>
            <person name="Ye R."/>
            <person name="Li L."/>
            <person name="Wei W."/>
            <person name="Wang X."/>
            <person name="Wang C."/>
            <person name="Huo Q."/>
            <person name="Li W."/>
            <person name="Guo W."/>
            <person name="Chen H."/>
            <person name="Chen S."/>
            <person name="Zhou L."/>
            <person name="Zhou L."/>
            <person name="Ni X."/>
            <person name="Tian J."/>
            <person name="Zhou Y."/>
            <person name="Sheng Y."/>
            <person name="Liu T."/>
            <person name="Pan Y."/>
            <person name="Xia L."/>
            <person name="Li J."/>
            <person name="Zhao F."/>
            <person name="Cao W."/>
        </authorList>
    </citation>
    <scope>NUCLEOTIDE SEQUENCE</scope>
    <source>
        <strain evidence="2">Rsan-2018</strain>
        <tissue evidence="2">Larvae</tissue>
    </source>
</reference>
<name>A0A9D4QG45_RHISA</name>
<reference evidence="2" key="1">
    <citation type="journal article" date="2020" name="Cell">
        <title>Large-Scale Comparative Analyses of Tick Genomes Elucidate Their Genetic Diversity and Vector Capacities.</title>
        <authorList>
            <consortium name="Tick Genome and Microbiome Consortium (TIGMIC)"/>
            <person name="Jia N."/>
            <person name="Wang J."/>
            <person name="Shi W."/>
            <person name="Du L."/>
            <person name="Sun Y."/>
            <person name="Zhan W."/>
            <person name="Jiang J.F."/>
            <person name="Wang Q."/>
            <person name="Zhang B."/>
            <person name="Ji P."/>
            <person name="Bell-Sakyi L."/>
            <person name="Cui X.M."/>
            <person name="Yuan T.T."/>
            <person name="Jiang B.G."/>
            <person name="Yang W.F."/>
            <person name="Lam T.T."/>
            <person name="Chang Q.C."/>
            <person name="Ding S.J."/>
            <person name="Wang X.J."/>
            <person name="Zhu J.G."/>
            <person name="Ruan X.D."/>
            <person name="Zhao L."/>
            <person name="Wei J.T."/>
            <person name="Ye R.Z."/>
            <person name="Que T.C."/>
            <person name="Du C.H."/>
            <person name="Zhou Y.H."/>
            <person name="Cheng J.X."/>
            <person name="Dai P.F."/>
            <person name="Guo W.B."/>
            <person name="Han X.H."/>
            <person name="Huang E.J."/>
            <person name="Li L.F."/>
            <person name="Wei W."/>
            <person name="Gao Y.C."/>
            <person name="Liu J.Z."/>
            <person name="Shao H.Z."/>
            <person name="Wang X."/>
            <person name="Wang C.C."/>
            <person name="Yang T.C."/>
            <person name="Huo Q.B."/>
            <person name="Li W."/>
            <person name="Chen H.Y."/>
            <person name="Chen S.E."/>
            <person name="Zhou L.G."/>
            <person name="Ni X.B."/>
            <person name="Tian J.H."/>
            <person name="Sheng Y."/>
            <person name="Liu T."/>
            <person name="Pan Y.S."/>
            <person name="Xia L.Y."/>
            <person name="Li J."/>
            <person name="Zhao F."/>
            <person name="Cao W.C."/>
        </authorList>
    </citation>
    <scope>NUCLEOTIDE SEQUENCE</scope>
    <source>
        <strain evidence="2">Rsan-2018</strain>
    </source>
</reference>
<gene>
    <name evidence="2" type="ORF">HPB52_014297</name>
</gene>
<organism evidence="2 3">
    <name type="scientific">Rhipicephalus sanguineus</name>
    <name type="common">Brown dog tick</name>
    <name type="synonym">Ixodes sanguineus</name>
    <dbReference type="NCBI Taxonomy" id="34632"/>
    <lineage>
        <taxon>Eukaryota</taxon>
        <taxon>Metazoa</taxon>
        <taxon>Ecdysozoa</taxon>
        <taxon>Arthropoda</taxon>
        <taxon>Chelicerata</taxon>
        <taxon>Arachnida</taxon>
        <taxon>Acari</taxon>
        <taxon>Parasitiformes</taxon>
        <taxon>Ixodida</taxon>
        <taxon>Ixodoidea</taxon>
        <taxon>Ixodidae</taxon>
        <taxon>Rhipicephalinae</taxon>
        <taxon>Rhipicephalus</taxon>
        <taxon>Rhipicephalus</taxon>
    </lineage>
</organism>
<accession>A0A9D4QG45</accession>
<evidence type="ECO:0000256" key="1">
    <source>
        <dbReference type="SAM" id="MobiDB-lite"/>
    </source>
</evidence>
<evidence type="ECO:0000313" key="3">
    <source>
        <dbReference type="Proteomes" id="UP000821837"/>
    </source>
</evidence>
<sequence length="121" mass="13533">MRHINWNLAVNHTTEGTDRAHCSSKLERGLWRLGNDDMSFSTRSSFEPPACPPVGTLGCVGLTNDAHFDRVVKSTKSLLLRREQLCGRTETTSAGETPHMPSSPTRTQAHHHPRPRYDNAE</sequence>
<dbReference type="EMBL" id="JABSTV010001246">
    <property type="protein sequence ID" value="KAH7976444.1"/>
    <property type="molecule type" value="Genomic_DNA"/>
</dbReference>
<proteinExistence type="predicted"/>
<feature type="compositionally biased region" description="Polar residues" evidence="1">
    <location>
        <begin position="89"/>
        <end position="107"/>
    </location>
</feature>
<evidence type="ECO:0000313" key="2">
    <source>
        <dbReference type="EMBL" id="KAH7976444.1"/>
    </source>
</evidence>
<protein>
    <submittedName>
        <fullName evidence="2">Uncharacterized protein</fullName>
    </submittedName>
</protein>
<feature type="region of interest" description="Disordered" evidence="1">
    <location>
        <begin position="84"/>
        <end position="121"/>
    </location>
</feature>
<keyword evidence="3" id="KW-1185">Reference proteome</keyword>
<dbReference type="AlphaFoldDB" id="A0A9D4QG45"/>